<comment type="subcellular location">
    <subcellularLocation>
        <location evidence="1">Membrane</location>
        <topology evidence="1">Multi-pass membrane protein</topology>
    </subcellularLocation>
</comment>
<evidence type="ECO:0000256" key="3">
    <source>
        <dbReference type="ARBA" id="ARBA00022448"/>
    </source>
</evidence>
<sequence length="539" mass="60771">MACLYYSLWMANATWHWVKRLCSRFSKSFRRHSTCLYRFLLSHSNPLCIRIIYFFSISSLGFLVLKSFKLKKPSNTPRDIDMFFMSVSAATVSSMSTVEMEVFSNSQLVALAILMLIGGELFSSMIGLQFRKEQLKQQAMTESCVESVARSSPDMKDDQFEMDSAAAPDPDCIEAGMVGSQSHPIDTKDLKYHAVTYLARVVTGYLLVIHVGGFISVIVYINLVRSARAVLKDKGIGVLIFSFFTTISSFSNCGFIPTNENMMVFKKNSGLLLLIIPQVLLGNTMFPSCLRFLLWVLKSTTRKAEFEYMLKNSQEIGYYHLLPHLHSLLLLVTVLLFVAIQLIFCCALEWRSEALSGMNFYQKLIGALFLSVNSRHAGESIADLSTLSPAILVLFAIMMYLPSHTSFMPFKDEGFTPANQDKAKNNMGLLKTLTVSQLTHLAIFVILICISERKKMSEDPLNFSVFSIVIEVVSAYGNVGFSTGYSCDRQLKHDGVCKDVWYGFAGRWSNEGKLILIFVMFFGRLKKYNMRGGKAWKLN</sequence>
<dbReference type="InterPro" id="IPR003445">
    <property type="entry name" value="Cat_transpt"/>
</dbReference>
<dbReference type="KEGG" id="pda:103701575"/>
<feature type="transmembrane region" description="Helical" evidence="8">
    <location>
        <begin position="197"/>
        <end position="223"/>
    </location>
</feature>
<evidence type="ECO:0000313" key="10">
    <source>
        <dbReference type="RefSeq" id="XP_038984349.1"/>
    </source>
</evidence>
<dbReference type="GO" id="GO:0030001">
    <property type="term" value="P:metal ion transport"/>
    <property type="evidence" value="ECO:0007669"/>
    <property type="project" value="UniProtKB-ARBA"/>
</dbReference>
<keyword evidence="4 8" id="KW-0812">Transmembrane</keyword>
<feature type="transmembrane region" description="Helical" evidence="8">
    <location>
        <begin position="51"/>
        <end position="68"/>
    </location>
</feature>
<keyword evidence="3" id="KW-0813">Transport</keyword>
<evidence type="ECO:0000313" key="9">
    <source>
        <dbReference type="Proteomes" id="UP000228380"/>
    </source>
</evidence>
<feature type="transmembrane region" description="Helical" evidence="8">
    <location>
        <begin position="461"/>
        <end position="481"/>
    </location>
</feature>
<keyword evidence="5 8" id="KW-1133">Transmembrane helix</keyword>
<protein>
    <submittedName>
        <fullName evidence="10">Probable cation transporter HKT7</fullName>
    </submittedName>
</protein>
<dbReference type="PANTHER" id="PTHR31064">
    <property type="entry name" value="POTASSIUM TRANSPORT PROTEIN DDB_G0292412-RELATED"/>
    <property type="match status" value="1"/>
</dbReference>
<dbReference type="AlphaFoldDB" id="A0A8B9AM15"/>
<dbReference type="Pfam" id="PF02386">
    <property type="entry name" value="TrkH"/>
    <property type="match status" value="2"/>
</dbReference>
<dbReference type="RefSeq" id="XP_038984349.1">
    <property type="nucleotide sequence ID" value="XM_039128421.1"/>
</dbReference>
<dbReference type="GO" id="GO:0005886">
    <property type="term" value="C:plasma membrane"/>
    <property type="evidence" value="ECO:0007669"/>
    <property type="project" value="TreeGrafter"/>
</dbReference>
<feature type="transmembrane region" description="Helical" evidence="8">
    <location>
        <begin position="328"/>
        <end position="348"/>
    </location>
</feature>
<dbReference type="GeneID" id="103701575"/>
<dbReference type="PANTHER" id="PTHR31064:SF38">
    <property type="entry name" value="CATION TRANSPORTER HKT1_4-RELATED"/>
    <property type="match status" value="1"/>
</dbReference>
<evidence type="ECO:0000256" key="2">
    <source>
        <dbReference type="ARBA" id="ARBA00010864"/>
    </source>
</evidence>
<feature type="transmembrane region" description="Helical" evidence="8">
    <location>
        <begin position="429"/>
        <end position="449"/>
    </location>
</feature>
<dbReference type="InterPro" id="IPR051143">
    <property type="entry name" value="TrkH_K-transport"/>
</dbReference>
<evidence type="ECO:0000256" key="4">
    <source>
        <dbReference type="ARBA" id="ARBA00022692"/>
    </source>
</evidence>
<feature type="transmembrane region" description="Helical" evidence="8">
    <location>
        <begin position="381"/>
        <end position="401"/>
    </location>
</feature>
<feature type="transmembrane region" description="Helical" evidence="8">
    <location>
        <begin position="108"/>
        <end position="130"/>
    </location>
</feature>
<evidence type="ECO:0000256" key="6">
    <source>
        <dbReference type="ARBA" id="ARBA00023065"/>
    </source>
</evidence>
<name>A0A8B9AM15_PHODC</name>
<feature type="transmembrane region" description="Helical" evidence="8">
    <location>
        <begin position="235"/>
        <end position="258"/>
    </location>
</feature>
<evidence type="ECO:0000256" key="7">
    <source>
        <dbReference type="ARBA" id="ARBA00023136"/>
    </source>
</evidence>
<dbReference type="OrthoDB" id="9999863at2759"/>
<reference evidence="9" key="1">
    <citation type="journal article" date="2019" name="Nat. Commun.">
        <title>Genome-wide association mapping of date palm fruit traits.</title>
        <authorList>
            <person name="Hazzouri K.M."/>
            <person name="Gros-Balthazard M."/>
            <person name="Flowers J.M."/>
            <person name="Copetti D."/>
            <person name="Lemansour A."/>
            <person name="Lebrun M."/>
            <person name="Masmoudi K."/>
            <person name="Ferrand S."/>
            <person name="Dhar M.I."/>
            <person name="Fresquez Z.A."/>
            <person name="Rosas U."/>
            <person name="Zhang J."/>
            <person name="Talag J."/>
            <person name="Lee S."/>
            <person name="Kudrna D."/>
            <person name="Powell R.F."/>
            <person name="Leitch I.J."/>
            <person name="Krueger R.R."/>
            <person name="Wing R.A."/>
            <person name="Amiri K.M.A."/>
            <person name="Purugganan M.D."/>
        </authorList>
    </citation>
    <scope>NUCLEOTIDE SEQUENCE [LARGE SCALE GENOMIC DNA]</scope>
    <source>
        <strain evidence="9">cv. Khalas</strain>
    </source>
</reference>
<reference evidence="10" key="2">
    <citation type="submission" date="2025-08" db="UniProtKB">
        <authorList>
            <consortium name="RefSeq"/>
        </authorList>
    </citation>
    <scope>IDENTIFICATION</scope>
    <source>
        <tissue evidence="10">Young leaves</tissue>
    </source>
</reference>
<keyword evidence="7 8" id="KW-0472">Membrane</keyword>
<gene>
    <name evidence="10" type="primary">LOC103701575</name>
</gene>
<keyword evidence="9" id="KW-1185">Reference proteome</keyword>
<comment type="similarity">
    <text evidence="2">Belongs to the TrkH potassium transport family. HKT (TC 2.A.38.3) subfamily.</text>
</comment>
<dbReference type="GO" id="GO:0098662">
    <property type="term" value="P:inorganic cation transmembrane transport"/>
    <property type="evidence" value="ECO:0007669"/>
    <property type="project" value="UniProtKB-ARBA"/>
</dbReference>
<dbReference type="Proteomes" id="UP000228380">
    <property type="component" value="Chromosome 1"/>
</dbReference>
<feature type="transmembrane region" description="Helical" evidence="8">
    <location>
        <begin position="501"/>
        <end position="522"/>
    </location>
</feature>
<accession>A0A8B9AM15</accession>
<evidence type="ECO:0000256" key="5">
    <source>
        <dbReference type="ARBA" id="ARBA00022989"/>
    </source>
</evidence>
<keyword evidence="6" id="KW-0406">Ion transport</keyword>
<dbReference type="GO" id="GO:0008324">
    <property type="term" value="F:monoatomic cation transmembrane transporter activity"/>
    <property type="evidence" value="ECO:0007669"/>
    <property type="project" value="InterPro"/>
</dbReference>
<proteinExistence type="inferred from homology"/>
<evidence type="ECO:0000256" key="1">
    <source>
        <dbReference type="ARBA" id="ARBA00004141"/>
    </source>
</evidence>
<evidence type="ECO:0000256" key="8">
    <source>
        <dbReference type="SAM" id="Phobius"/>
    </source>
</evidence>
<feature type="transmembrane region" description="Helical" evidence="8">
    <location>
        <begin position="270"/>
        <end position="297"/>
    </location>
</feature>
<organism evidence="9 10">
    <name type="scientific">Phoenix dactylifera</name>
    <name type="common">Date palm</name>
    <dbReference type="NCBI Taxonomy" id="42345"/>
    <lineage>
        <taxon>Eukaryota</taxon>
        <taxon>Viridiplantae</taxon>
        <taxon>Streptophyta</taxon>
        <taxon>Embryophyta</taxon>
        <taxon>Tracheophyta</taxon>
        <taxon>Spermatophyta</taxon>
        <taxon>Magnoliopsida</taxon>
        <taxon>Liliopsida</taxon>
        <taxon>Arecaceae</taxon>
        <taxon>Coryphoideae</taxon>
        <taxon>Phoeniceae</taxon>
        <taxon>Phoenix</taxon>
    </lineage>
</organism>